<dbReference type="EMBL" id="ANNX02000031">
    <property type="protein sequence ID" value="KYC39939.1"/>
    <property type="molecule type" value="Genomic_DNA"/>
</dbReference>
<dbReference type="STRING" id="128403.WA1_28660"/>
<name>A0A139X5F5_9CYAN</name>
<feature type="domain" description="Glycosyl transferase family 1" evidence="1">
    <location>
        <begin position="206"/>
        <end position="373"/>
    </location>
</feature>
<dbReference type="PANTHER" id="PTHR12526">
    <property type="entry name" value="GLYCOSYLTRANSFERASE"/>
    <property type="match status" value="1"/>
</dbReference>
<dbReference type="SUPFAM" id="SSF53756">
    <property type="entry name" value="UDP-Glycosyltransferase/glycogen phosphorylase"/>
    <property type="match status" value="1"/>
</dbReference>
<dbReference type="Pfam" id="PF13579">
    <property type="entry name" value="Glyco_trans_4_4"/>
    <property type="match status" value="1"/>
</dbReference>
<keyword evidence="4" id="KW-1185">Reference proteome</keyword>
<evidence type="ECO:0000313" key="3">
    <source>
        <dbReference type="EMBL" id="KYC39939.1"/>
    </source>
</evidence>
<evidence type="ECO:0000313" key="4">
    <source>
        <dbReference type="Proteomes" id="UP000076925"/>
    </source>
</evidence>
<proteinExistence type="predicted"/>
<dbReference type="NCBIfam" id="NF038295">
    <property type="entry name" value="EPS_HpsP"/>
    <property type="match status" value="1"/>
</dbReference>
<dbReference type="CDD" id="cd03821">
    <property type="entry name" value="GT4_Bme6-like"/>
    <property type="match status" value="1"/>
</dbReference>
<dbReference type="Gene3D" id="3.40.50.2000">
    <property type="entry name" value="Glycogen Phosphorylase B"/>
    <property type="match status" value="2"/>
</dbReference>
<organism evidence="3 4">
    <name type="scientific">Scytonema hofmannii PCC 7110</name>
    <dbReference type="NCBI Taxonomy" id="128403"/>
    <lineage>
        <taxon>Bacteria</taxon>
        <taxon>Bacillati</taxon>
        <taxon>Cyanobacteriota</taxon>
        <taxon>Cyanophyceae</taxon>
        <taxon>Nostocales</taxon>
        <taxon>Scytonemataceae</taxon>
        <taxon>Scytonema</taxon>
    </lineage>
</organism>
<keyword evidence="3" id="KW-0808">Transferase</keyword>
<dbReference type="Proteomes" id="UP000076925">
    <property type="component" value="Unassembled WGS sequence"/>
</dbReference>
<dbReference type="AlphaFoldDB" id="A0A139X5F5"/>
<dbReference type="OrthoDB" id="433681at2"/>
<comment type="caution">
    <text evidence="3">The sequence shown here is derived from an EMBL/GenBank/DDBJ whole genome shotgun (WGS) entry which is preliminary data.</text>
</comment>
<protein>
    <submittedName>
        <fullName evidence="3">Glycosyl transferase group 1</fullName>
    </submittedName>
</protein>
<accession>A0A139X5F5</accession>
<reference evidence="3 4" key="1">
    <citation type="journal article" date="2013" name="Genome Biol. Evol.">
        <title>Genomes of Stigonematalean cyanobacteria (subsection V) and the evolution of oxygenic photosynthesis from prokaryotes to plastids.</title>
        <authorList>
            <person name="Dagan T."/>
            <person name="Roettger M."/>
            <person name="Stucken K."/>
            <person name="Landan G."/>
            <person name="Koch R."/>
            <person name="Major P."/>
            <person name="Gould S.B."/>
            <person name="Goremykin V.V."/>
            <person name="Rippka R."/>
            <person name="Tandeau de Marsac N."/>
            <person name="Gugger M."/>
            <person name="Lockhart P.J."/>
            <person name="Allen J.F."/>
            <person name="Brune I."/>
            <person name="Maus I."/>
            <person name="Puhler A."/>
            <person name="Martin W.F."/>
        </authorList>
    </citation>
    <scope>NUCLEOTIDE SEQUENCE [LARGE SCALE GENOMIC DNA]</scope>
    <source>
        <strain evidence="3 4">PCC 7110</strain>
    </source>
</reference>
<sequence length="398" mass="44134">MQILQIVPSISLVYGGPSQMVLGLAPALAKQGIKVTVITTDSNGDTGEETPLDVPLNRPIEQDGYQIIYFRCSPFRRYKFSLDLLRWLNKHVREYDLAHIHALFSPVSSLAATVCRQHKIPYILRPLGTLDPADLRKKKQLKQLYTAILERPNIAGSAAIHFTSVQEAKVSERFGVVTRDLTIPLGVIPAKSEGERGREEEGGKLLRQQFNIPTGVPLVLFMSRIDPKKGLNLLFPALEALLAEGLNFHFVLAGGNPQDADYVEKIKSQVQNSTLRSHTTITGFVTGQLKTALLHAADLFVLPSYYENFGIAVAEAMVAGTPVLISDQVHICQEVLDSESGWVSSLDVTEIAKLLRTALQNPSECQRRGLRARDYALQYYSWDAIARQTILAYNQIVS</sequence>
<evidence type="ECO:0000259" key="2">
    <source>
        <dbReference type="Pfam" id="PF13579"/>
    </source>
</evidence>
<dbReference type="RefSeq" id="WP_017747184.1">
    <property type="nucleotide sequence ID" value="NZ_KQ976354.1"/>
</dbReference>
<gene>
    <name evidence="3" type="ORF">WA1_28660</name>
</gene>
<dbReference type="InterPro" id="IPR028098">
    <property type="entry name" value="Glyco_trans_4-like_N"/>
</dbReference>
<feature type="domain" description="Glycosyltransferase subfamily 4-like N-terminal" evidence="2">
    <location>
        <begin position="15"/>
        <end position="180"/>
    </location>
</feature>
<dbReference type="Pfam" id="PF00534">
    <property type="entry name" value="Glycos_transf_1"/>
    <property type="match status" value="1"/>
</dbReference>
<evidence type="ECO:0000259" key="1">
    <source>
        <dbReference type="Pfam" id="PF00534"/>
    </source>
</evidence>
<dbReference type="GO" id="GO:0016757">
    <property type="term" value="F:glycosyltransferase activity"/>
    <property type="evidence" value="ECO:0007669"/>
    <property type="project" value="InterPro"/>
</dbReference>
<dbReference type="PANTHER" id="PTHR12526:SF637">
    <property type="entry name" value="GLYCOSYLTRANSFERASE EPSF-RELATED"/>
    <property type="match status" value="1"/>
</dbReference>
<dbReference type="InterPro" id="IPR001296">
    <property type="entry name" value="Glyco_trans_1"/>
</dbReference>